<sequence length="370" mass="40154">MATIRQPFAELGTPRLQQLTSIKNRQNALTESLCQSAPAKPTMATFASPAKKRLAPLDFDEPDTENIDPTVFDSPSKRTKNIHGRAVKTPVSKFTLTSAAKASTLPSSKSLSLSIPSSTSTPISTSRASPKHKRIAHLSNRRVSSPSIRRVDPPRSRLHAPAATLPFSIDAALSGTLSKPPPPSEPKEVPMPTSWFFDIHVDTPEEEASNLMEHSAAVLDISSDDDAATRRKREELEERERGKENIPPPDFVAAVGNRNARGDVAVDASADLQGDAIAVAKTANRKWREKLAATAMDEDRNPLGDLKPSDFYDEKAELVHVVVEDNQSEQPCVASKVEEFEGTAPVVNEEGGAEPTKIAKGEEVTIFQDQ</sequence>
<dbReference type="OrthoDB" id="425602at2759"/>
<feature type="compositionally biased region" description="Low complexity" evidence="1">
    <location>
        <begin position="97"/>
        <end position="128"/>
    </location>
</feature>
<feature type="compositionally biased region" description="Basic and acidic residues" evidence="1">
    <location>
        <begin position="227"/>
        <end position="244"/>
    </location>
</feature>
<reference evidence="2 4" key="1">
    <citation type="submission" date="2020-01" db="EMBL/GenBank/DDBJ databases">
        <authorList>
            <consortium name="DOE Joint Genome Institute"/>
            <person name="Haridas S."/>
            <person name="Albert R."/>
            <person name="Binder M."/>
            <person name="Bloem J."/>
            <person name="Labutti K."/>
            <person name="Salamov A."/>
            <person name="Andreopoulos B."/>
            <person name="Baker S.E."/>
            <person name="Barry K."/>
            <person name="Bills G."/>
            <person name="Bluhm B.H."/>
            <person name="Cannon C."/>
            <person name="Castanera R."/>
            <person name="Culley D.E."/>
            <person name="Daum C."/>
            <person name="Ezra D."/>
            <person name="Gonzalez J.B."/>
            <person name="Henrissat B."/>
            <person name="Kuo A."/>
            <person name="Liang C."/>
            <person name="Lipzen A."/>
            <person name="Lutzoni F."/>
            <person name="Magnuson J."/>
            <person name="Mondo S."/>
            <person name="Nolan M."/>
            <person name="Ohm R."/>
            <person name="Pangilinan J."/>
            <person name="Park H.-J."/>
            <person name="Ramirez L."/>
            <person name="Alfaro M."/>
            <person name="Sun H."/>
            <person name="Tritt A."/>
            <person name="Yoshinaga Y."/>
            <person name="Zwiers L.-H."/>
            <person name="Turgeon B.G."/>
            <person name="Goodwin S.B."/>
            <person name="Spatafora J.W."/>
            <person name="Crous P.W."/>
            <person name="Grigoriev I.V."/>
        </authorList>
    </citation>
    <scope>NUCLEOTIDE SEQUENCE</scope>
    <source>
        <strain evidence="2 4">CBS 781.70</strain>
    </source>
</reference>
<organism evidence="2">
    <name type="scientific">Eremomyces bilateralis CBS 781.70</name>
    <dbReference type="NCBI Taxonomy" id="1392243"/>
    <lineage>
        <taxon>Eukaryota</taxon>
        <taxon>Fungi</taxon>
        <taxon>Dikarya</taxon>
        <taxon>Ascomycota</taxon>
        <taxon>Pezizomycotina</taxon>
        <taxon>Dothideomycetes</taxon>
        <taxon>Dothideomycetes incertae sedis</taxon>
        <taxon>Eremomycetales</taxon>
        <taxon>Eremomycetaceae</taxon>
        <taxon>Eremomyces</taxon>
    </lineage>
</organism>
<feature type="region of interest" description="Disordered" evidence="1">
    <location>
        <begin position="56"/>
        <end position="84"/>
    </location>
</feature>
<reference evidence="4" key="3">
    <citation type="submission" date="2025-04" db="UniProtKB">
        <authorList>
            <consortium name="RefSeq"/>
        </authorList>
    </citation>
    <scope>IDENTIFICATION</scope>
    <source>
        <strain evidence="4">CBS 781.70</strain>
    </source>
</reference>
<dbReference type="Proteomes" id="UP000504638">
    <property type="component" value="Unplaced"/>
</dbReference>
<evidence type="ECO:0000256" key="1">
    <source>
        <dbReference type="SAM" id="MobiDB-lite"/>
    </source>
</evidence>
<evidence type="ECO:0008006" key="5">
    <source>
        <dbReference type="Google" id="ProtNLM"/>
    </source>
</evidence>
<proteinExistence type="predicted"/>
<dbReference type="RefSeq" id="XP_033534004.1">
    <property type="nucleotide sequence ID" value="XM_033679539.1"/>
</dbReference>
<gene>
    <name evidence="2 4" type="ORF">P152DRAFT_458747</name>
</gene>
<keyword evidence="3" id="KW-1185">Reference proteome</keyword>
<evidence type="ECO:0000313" key="2">
    <source>
        <dbReference type="EMBL" id="KAF1812373.1"/>
    </source>
</evidence>
<feature type="region of interest" description="Disordered" evidence="1">
    <location>
        <begin position="217"/>
        <end position="251"/>
    </location>
</feature>
<feature type="region of interest" description="Disordered" evidence="1">
    <location>
        <begin position="97"/>
        <end position="164"/>
    </location>
</feature>
<accession>A0A6G1G2V2</accession>
<name>A0A6G1G2V2_9PEZI</name>
<reference evidence="4" key="2">
    <citation type="submission" date="2020-04" db="EMBL/GenBank/DDBJ databases">
        <authorList>
            <consortium name="NCBI Genome Project"/>
        </authorList>
    </citation>
    <scope>NUCLEOTIDE SEQUENCE</scope>
    <source>
        <strain evidence="4">CBS 781.70</strain>
    </source>
</reference>
<dbReference type="EMBL" id="ML975158">
    <property type="protein sequence ID" value="KAF1812373.1"/>
    <property type="molecule type" value="Genomic_DNA"/>
</dbReference>
<dbReference type="AlphaFoldDB" id="A0A6G1G2V2"/>
<protein>
    <recommendedName>
        <fullName evidence="5">Thymidylate kinase</fullName>
    </recommendedName>
</protein>
<evidence type="ECO:0000313" key="3">
    <source>
        <dbReference type="Proteomes" id="UP000504638"/>
    </source>
</evidence>
<feature type="compositionally biased region" description="Basic residues" evidence="1">
    <location>
        <begin position="129"/>
        <end position="140"/>
    </location>
</feature>
<feature type="region of interest" description="Disordered" evidence="1">
    <location>
        <begin position="347"/>
        <end position="370"/>
    </location>
</feature>
<evidence type="ECO:0000313" key="4">
    <source>
        <dbReference type="RefSeq" id="XP_033534004.1"/>
    </source>
</evidence>
<dbReference type="GeneID" id="54420109"/>